<accession>A0A0F5L408</accession>
<dbReference type="PROSITE" id="PS00622">
    <property type="entry name" value="HTH_LUXR_1"/>
    <property type="match status" value="1"/>
</dbReference>
<dbReference type="GO" id="GO:0003677">
    <property type="term" value="F:DNA binding"/>
    <property type="evidence" value="ECO:0007669"/>
    <property type="project" value="UniProtKB-KW"/>
</dbReference>
<dbReference type="PANTHER" id="PTHR44688">
    <property type="entry name" value="DNA-BINDING TRANSCRIPTIONAL ACTIVATOR DEVR_DOSR"/>
    <property type="match status" value="1"/>
</dbReference>
<dbReference type="RefSeq" id="WP_046136881.1">
    <property type="nucleotide sequence ID" value="NZ_FQVC01000007.1"/>
</dbReference>
<keyword evidence="2" id="KW-0238">DNA-binding</keyword>
<dbReference type="Proteomes" id="UP000184533">
    <property type="component" value="Unassembled WGS sequence"/>
</dbReference>
<keyword evidence="3" id="KW-0804">Transcription</keyword>
<gene>
    <name evidence="6" type="ORF">SAMN02745223_02578</name>
    <name evidence="5" type="ORF">VW29_19170</name>
</gene>
<dbReference type="AlphaFoldDB" id="A0A0F5L408"/>
<proteinExistence type="predicted"/>
<dbReference type="Proteomes" id="UP000033608">
    <property type="component" value="Unassembled WGS sequence"/>
</dbReference>
<dbReference type="Gene3D" id="1.10.10.10">
    <property type="entry name" value="Winged helix-like DNA-binding domain superfamily/Winged helix DNA-binding domain"/>
    <property type="match status" value="1"/>
</dbReference>
<dbReference type="OrthoDB" id="3170288at2"/>
<protein>
    <submittedName>
        <fullName evidence="6">LuxR family transcriptional regulator, quorum sensing-dependent transcriptional regulator</fullName>
    </submittedName>
</protein>
<evidence type="ECO:0000313" key="5">
    <source>
        <dbReference type="EMBL" id="KKB77078.1"/>
    </source>
</evidence>
<dbReference type="SMART" id="SM00421">
    <property type="entry name" value="HTH_LUXR"/>
    <property type="match status" value="1"/>
</dbReference>
<dbReference type="GO" id="GO:0006355">
    <property type="term" value="P:regulation of DNA-templated transcription"/>
    <property type="evidence" value="ECO:0007669"/>
    <property type="project" value="InterPro"/>
</dbReference>
<dbReference type="Pfam" id="PF03472">
    <property type="entry name" value="Autoind_bind"/>
    <property type="match status" value="1"/>
</dbReference>
<dbReference type="STRING" id="1121477.SAMN02745223_02578"/>
<evidence type="ECO:0000256" key="3">
    <source>
        <dbReference type="ARBA" id="ARBA00023163"/>
    </source>
</evidence>
<dbReference type="PROSITE" id="PS50043">
    <property type="entry name" value="HTH_LUXR_2"/>
    <property type="match status" value="1"/>
</dbReference>
<feature type="domain" description="HTH luxR-type" evidence="4">
    <location>
        <begin position="170"/>
        <end position="235"/>
    </location>
</feature>
<dbReference type="Pfam" id="PF00196">
    <property type="entry name" value="GerE"/>
    <property type="match status" value="1"/>
</dbReference>
<dbReference type="PATRIC" id="fig|1121477.3.peg.608"/>
<dbReference type="SUPFAM" id="SSF46894">
    <property type="entry name" value="C-terminal effector domain of the bipartite response regulators"/>
    <property type="match status" value="1"/>
</dbReference>
<evidence type="ECO:0000259" key="4">
    <source>
        <dbReference type="PROSITE" id="PS50043"/>
    </source>
</evidence>
<name>A0A0F5L408_9HYPH</name>
<evidence type="ECO:0000313" key="7">
    <source>
        <dbReference type="Proteomes" id="UP000033608"/>
    </source>
</evidence>
<dbReference type="EMBL" id="LAJF01000143">
    <property type="protein sequence ID" value="KKB77078.1"/>
    <property type="molecule type" value="Genomic_DNA"/>
</dbReference>
<evidence type="ECO:0000256" key="2">
    <source>
        <dbReference type="ARBA" id="ARBA00023125"/>
    </source>
</evidence>
<reference evidence="6 8" key="2">
    <citation type="submission" date="2016-11" db="EMBL/GenBank/DDBJ databases">
        <authorList>
            <person name="Jaros S."/>
            <person name="Januszkiewicz K."/>
            <person name="Wedrychowicz H."/>
        </authorList>
    </citation>
    <scope>NUCLEOTIDE SEQUENCE [LARGE SCALE GENOMIC DNA]</scope>
    <source>
        <strain evidence="6 8">DSM 17137</strain>
    </source>
</reference>
<dbReference type="SUPFAM" id="SSF75516">
    <property type="entry name" value="Pheromone-binding domain of LuxR-like quorum-sensing transcription factors"/>
    <property type="match status" value="1"/>
</dbReference>
<dbReference type="InterPro" id="IPR036693">
    <property type="entry name" value="TF_LuxR_autoind-bd_dom_sf"/>
</dbReference>
<dbReference type="InterPro" id="IPR000792">
    <property type="entry name" value="Tscrpt_reg_LuxR_C"/>
</dbReference>
<dbReference type="EMBL" id="FQVC01000007">
    <property type="protein sequence ID" value="SHF41270.1"/>
    <property type="molecule type" value="Genomic_DNA"/>
</dbReference>
<evidence type="ECO:0000256" key="1">
    <source>
        <dbReference type="ARBA" id="ARBA00023015"/>
    </source>
</evidence>
<dbReference type="Gene3D" id="3.30.450.80">
    <property type="entry name" value="Transcription factor LuxR-like, autoinducer-binding domain"/>
    <property type="match status" value="1"/>
</dbReference>
<dbReference type="InterPro" id="IPR036388">
    <property type="entry name" value="WH-like_DNA-bd_sf"/>
</dbReference>
<dbReference type="CDD" id="cd06170">
    <property type="entry name" value="LuxR_C_like"/>
    <property type="match status" value="1"/>
</dbReference>
<reference evidence="5 7" key="1">
    <citation type="submission" date="2015-03" db="EMBL/GenBank/DDBJ databases">
        <authorList>
            <person name="Hassan Y.I."/>
            <person name="Lepp D."/>
            <person name="Zhou T."/>
        </authorList>
    </citation>
    <scope>NUCLEOTIDE SEQUENCE [LARGE SCALE GENOMIC DNA]</scope>
    <source>
        <strain evidence="5 7">DSM 17137</strain>
    </source>
</reference>
<sequence length="239" mass="26769">MNVDLLSTIEAIQRQTSAPAVFDLMHKAICSYGFDRFIISGLPDPGMDVRPLVLLSGWPEEFYERYIERDYVRFDPVARYCFSTAMPFTWDEAPFDPNADRMGQRIKSEASDFGLREGLCVPIHLGGGGHGAVSLVGPTGHLTHTLRLELHMLALYAHGQMRHINANADDASQRRAITQREAEVLKWAANGKTAHEIATITGLTERTVNQHCENAQRKLGTSNRLHTVVEAIRYRLIAL</sequence>
<keyword evidence="7" id="KW-1185">Reference proteome</keyword>
<dbReference type="PANTHER" id="PTHR44688:SF16">
    <property type="entry name" value="DNA-BINDING TRANSCRIPTIONAL ACTIVATOR DEVR_DOSR"/>
    <property type="match status" value="1"/>
</dbReference>
<organism evidence="5 7">
    <name type="scientific">Devosia limi DSM 17137</name>
    <dbReference type="NCBI Taxonomy" id="1121477"/>
    <lineage>
        <taxon>Bacteria</taxon>
        <taxon>Pseudomonadati</taxon>
        <taxon>Pseudomonadota</taxon>
        <taxon>Alphaproteobacteria</taxon>
        <taxon>Hyphomicrobiales</taxon>
        <taxon>Devosiaceae</taxon>
        <taxon>Devosia</taxon>
    </lineage>
</organism>
<evidence type="ECO:0000313" key="8">
    <source>
        <dbReference type="Proteomes" id="UP000184533"/>
    </source>
</evidence>
<evidence type="ECO:0000313" key="6">
    <source>
        <dbReference type="EMBL" id="SHF41270.1"/>
    </source>
</evidence>
<dbReference type="InterPro" id="IPR005143">
    <property type="entry name" value="TF_LuxR_autoind-bd_dom"/>
</dbReference>
<dbReference type="PRINTS" id="PR00038">
    <property type="entry name" value="HTHLUXR"/>
</dbReference>
<dbReference type="InterPro" id="IPR016032">
    <property type="entry name" value="Sig_transdc_resp-reg_C-effctor"/>
</dbReference>
<keyword evidence="1" id="KW-0805">Transcription regulation</keyword>